<sequence>MEINVIERNVNHMKEAKHIYRIEYRDAVYVEATSKEDAVSQLIASAINDTLHVSQCPEIVCVKDYTDMCNANAMIVHGGTNQFWSPITDGTITLT</sequence>
<dbReference type="STRING" id="411473.RUMCAL_00296"/>
<reference evidence="1 2" key="1">
    <citation type="submission" date="2013-07" db="EMBL/GenBank/DDBJ databases">
        <authorList>
            <person name="Weinstock G."/>
            <person name="Sodergren E."/>
            <person name="Wylie T."/>
            <person name="Fulton L."/>
            <person name="Fulton R."/>
            <person name="Fronick C."/>
            <person name="O'Laughlin M."/>
            <person name="Godfrey J."/>
            <person name="Miner T."/>
            <person name="Herter B."/>
            <person name="Appelbaum E."/>
            <person name="Cordes M."/>
            <person name="Lek S."/>
            <person name="Wollam A."/>
            <person name="Pepin K.H."/>
            <person name="Palsikar V.B."/>
            <person name="Mitreva M."/>
            <person name="Wilson R.K."/>
        </authorList>
    </citation>
    <scope>NUCLEOTIDE SEQUENCE [LARGE SCALE GENOMIC DNA]</scope>
    <source>
        <strain evidence="1 2">ATCC 27760</strain>
    </source>
</reference>
<accession>U2M659</accession>
<dbReference type="EMBL" id="AWVF01000031">
    <property type="protein sequence ID" value="ERJ97224.1"/>
    <property type="molecule type" value="Genomic_DNA"/>
</dbReference>
<proteinExistence type="predicted"/>
<protein>
    <submittedName>
        <fullName evidence="1">Uncharacterized protein</fullName>
    </submittedName>
</protein>
<name>U2M659_9FIRM</name>
<dbReference type="AlphaFoldDB" id="U2M659"/>
<gene>
    <name evidence="1" type="ORF">RUMCAL_00296</name>
</gene>
<dbReference type="HOGENOM" id="CLU_2371070_0_0_9"/>
<evidence type="ECO:0000313" key="1">
    <source>
        <dbReference type="EMBL" id="ERJ97224.1"/>
    </source>
</evidence>
<keyword evidence="2" id="KW-1185">Reference proteome</keyword>
<comment type="caution">
    <text evidence="1">The sequence shown here is derived from an EMBL/GenBank/DDBJ whole genome shotgun (WGS) entry which is preliminary data.</text>
</comment>
<organism evidence="1 2">
    <name type="scientific">Ruminococcus callidus ATCC 27760</name>
    <dbReference type="NCBI Taxonomy" id="411473"/>
    <lineage>
        <taxon>Bacteria</taxon>
        <taxon>Bacillati</taxon>
        <taxon>Bacillota</taxon>
        <taxon>Clostridia</taxon>
        <taxon>Eubacteriales</taxon>
        <taxon>Oscillospiraceae</taxon>
        <taxon>Ruminococcus</taxon>
    </lineage>
</organism>
<evidence type="ECO:0000313" key="2">
    <source>
        <dbReference type="Proteomes" id="UP000016662"/>
    </source>
</evidence>
<dbReference type="Proteomes" id="UP000016662">
    <property type="component" value="Unassembled WGS sequence"/>
</dbReference>